<feature type="transmembrane region" description="Helical" evidence="1">
    <location>
        <begin position="375"/>
        <end position="397"/>
    </location>
</feature>
<keyword evidence="1" id="KW-1133">Transmembrane helix</keyword>
<evidence type="ECO:0000256" key="1">
    <source>
        <dbReference type="SAM" id="Phobius"/>
    </source>
</evidence>
<feature type="transmembrane region" description="Helical" evidence="1">
    <location>
        <begin position="101"/>
        <end position="125"/>
    </location>
</feature>
<keyword evidence="1" id="KW-0812">Transmembrane</keyword>
<feature type="transmembrane region" description="Helical" evidence="1">
    <location>
        <begin position="237"/>
        <end position="260"/>
    </location>
</feature>
<dbReference type="EMBL" id="RKHL01000001">
    <property type="protein sequence ID" value="ROR81377.1"/>
    <property type="molecule type" value="Genomic_DNA"/>
</dbReference>
<feature type="transmembrane region" description="Helical" evidence="1">
    <location>
        <begin position="302"/>
        <end position="323"/>
    </location>
</feature>
<protein>
    <submittedName>
        <fullName evidence="2">ABC-2 type transport system permease protein</fullName>
    </submittedName>
</protein>
<feature type="transmembrane region" description="Helical" evidence="1">
    <location>
        <begin position="482"/>
        <end position="504"/>
    </location>
</feature>
<keyword evidence="1" id="KW-0472">Membrane</keyword>
<feature type="transmembrane region" description="Helical" evidence="1">
    <location>
        <begin position="173"/>
        <end position="193"/>
    </location>
</feature>
<dbReference type="RefSeq" id="WP_085510554.1">
    <property type="nucleotide sequence ID" value="NZ_FXAP01000001.1"/>
</dbReference>
<feature type="transmembrane region" description="Helical" evidence="1">
    <location>
        <begin position="59"/>
        <end position="80"/>
    </location>
</feature>
<evidence type="ECO:0000313" key="2">
    <source>
        <dbReference type="EMBL" id="ROR81377.1"/>
    </source>
</evidence>
<dbReference type="Proteomes" id="UP000266915">
    <property type="component" value="Unassembled WGS sequence"/>
</dbReference>
<organism evidence="2 3">
    <name type="scientific">Plantibacter flavus</name>
    <dbReference type="NCBI Taxonomy" id="150123"/>
    <lineage>
        <taxon>Bacteria</taxon>
        <taxon>Bacillati</taxon>
        <taxon>Actinomycetota</taxon>
        <taxon>Actinomycetes</taxon>
        <taxon>Micrococcales</taxon>
        <taxon>Microbacteriaceae</taxon>
        <taxon>Plantibacter</taxon>
    </lineage>
</organism>
<accession>A0A3N2C1J5</accession>
<feature type="transmembrane region" description="Helical" evidence="1">
    <location>
        <begin position="131"/>
        <end position="152"/>
    </location>
</feature>
<comment type="caution">
    <text evidence="2">The sequence shown here is derived from an EMBL/GenBank/DDBJ whole genome shotgun (WGS) entry which is preliminary data.</text>
</comment>
<reference evidence="2 3" key="1">
    <citation type="submission" date="2018-11" db="EMBL/GenBank/DDBJ databases">
        <title>Sequencing the genomes of 1000 actinobacteria strains.</title>
        <authorList>
            <person name="Klenk H.-P."/>
        </authorList>
    </citation>
    <scope>NUCLEOTIDE SEQUENCE [LARGE SCALE GENOMIC DNA]</scope>
    <source>
        <strain evidence="2 3">DSM 14012</strain>
    </source>
</reference>
<gene>
    <name evidence="2" type="ORF">EDD42_1434</name>
</gene>
<feature type="transmembrane region" description="Helical" evidence="1">
    <location>
        <begin position="403"/>
        <end position="424"/>
    </location>
</feature>
<proteinExistence type="predicted"/>
<keyword evidence="3" id="KW-1185">Reference proteome</keyword>
<name>A0A3N2C1J5_9MICO</name>
<feature type="transmembrane region" description="Helical" evidence="1">
    <location>
        <begin position="455"/>
        <end position="476"/>
    </location>
</feature>
<feature type="transmembrane region" description="Helical" evidence="1">
    <location>
        <begin position="329"/>
        <end position="346"/>
    </location>
</feature>
<sequence length="523" mass="54827">MVAQLLRLKLQLTLNAFRRSPWRLVGLVLAIAVGVWIVVLASTGLVALRGGDPEVTRNLLVLAGSAVVLGFIILPLVFGVDDQLDPRAFSLFGLPNRTLSAGLLVAALVSVPSLVLAVLAASSVVTWSRSPLPAVLAVVSAVLGVLLCALLARIATSISASLLSTRRAKEVMGVLGLVLIIAVAPAIIALTTVDWQRDGFAVLGRVADILSWTPLGAVWSFPGDAALGGIAPAVVKLLLTAATIALLWFAWQAFVARLLVAPERLGTGRDSTGLGWFDLLPGSPSGAIAARSMTYWLRDPRYLVSLVIIPIAPFIFFVPMLVAGIPMNVLALVPLPVVCWFLGWLLHNDLAFDSTAVWLHVASGVRGRSDRIGRLFPVLLIGIPLIAVGSTLSILFYGDWDALPSMIGVSTCLLFSGAGVASFVSARFPYPTSLPGDSPFQQPQVPGSSGMSAQFLSLLGTVLLTIPAGWLAVLGLTGEPNWNFGALAVGAGTGILVLVIGIFAGGRVFDRRSPEIVGFASSH</sequence>
<feature type="transmembrane region" description="Helical" evidence="1">
    <location>
        <begin position="21"/>
        <end position="47"/>
    </location>
</feature>
<dbReference type="AlphaFoldDB" id="A0A3N2C1J5"/>
<evidence type="ECO:0000313" key="3">
    <source>
        <dbReference type="Proteomes" id="UP000266915"/>
    </source>
</evidence>